<reference evidence="1" key="1">
    <citation type="journal article" date="2023" name="bioRxiv">
        <title>Scaffold-level genome assemblies of two parasitoid biocontrol wasps reveal the parthenogenesis mechanism and an associated novel virus.</title>
        <authorList>
            <person name="Inwood S."/>
            <person name="Skelly J."/>
            <person name="Guhlin J."/>
            <person name="Harrop T."/>
            <person name="Goldson S."/>
            <person name="Dearden P."/>
        </authorList>
    </citation>
    <scope>NUCLEOTIDE SEQUENCE</scope>
    <source>
        <strain evidence="1">Irish</strain>
        <tissue evidence="1">Whole body</tissue>
    </source>
</reference>
<dbReference type="Gene3D" id="3.30.420.10">
    <property type="entry name" value="Ribonuclease H-like superfamily/Ribonuclease H"/>
    <property type="match status" value="1"/>
</dbReference>
<dbReference type="GO" id="GO:0003676">
    <property type="term" value="F:nucleic acid binding"/>
    <property type="evidence" value="ECO:0007669"/>
    <property type="project" value="InterPro"/>
</dbReference>
<protein>
    <recommendedName>
        <fullName evidence="3">Exonuclease domain-containing protein</fullName>
    </recommendedName>
</protein>
<dbReference type="InterPro" id="IPR036397">
    <property type="entry name" value="RNaseH_sf"/>
</dbReference>
<dbReference type="AlphaFoldDB" id="A0AA39FXP4"/>
<gene>
    <name evidence="1" type="ORF">PV328_001218</name>
</gene>
<name>A0AA39FXP4_9HYME</name>
<proteinExistence type="predicted"/>
<dbReference type="EMBL" id="JAQQBS010000001">
    <property type="protein sequence ID" value="KAK0177139.1"/>
    <property type="molecule type" value="Genomic_DNA"/>
</dbReference>
<evidence type="ECO:0008006" key="3">
    <source>
        <dbReference type="Google" id="ProtNLM"/>
    </source>
</evidence>
<accession>A0AA39FXP4</accession>
<comment type="caution">
    <text evidence="1">The sequence shown here is derived from an EMBL/GenBank/DDBJ whole genome shotgun (WGS) entry which is preliminary data.</text>
</comment>
<reference evidence="1" key="2">
    <citation type="submission" date="2023-03" db="EMBL/GenBank/DDBJ databases">
        <authorList>
            <person name="Inwood S.N."/>
            <person name="Skelly J.G."/>
            <person name="Guhlin J."/>
            <person name="Harrop T.W.R."/>
            <person name="Goldson S.G."/>
            <person name="Dearden P.K."/>
        </authorList>
    </citation>
    <scope>NUCLEOTIDE SEQUENCE</scope>
    <source>
        <strain evidence="1">Irish</strain>
        <tissue evidence="1">Whole body</tissue>
    </source>
</reference>
<keyword evidence="2" id="KW-1185">Reference proteome</keyword>
<evidence type="ECO:0000313" key="2">
    <source>
        <dbReference type="Proteomes" id="UP001168990"/>
    </source>
</evidence>
<evidence type="ECO:0000313" key="1">
    <source>
        <dbReference type="EMBL" id="KAK0177139.1"/>
    </source>
</evidence>
<sequence length="136" mass="15241">MIEDFRKTVIGFADTLTVFKNFLQKRQGEKKSLKAEDLARDFSGPEFTEGLHNAAQDVKILSTLIDKIGVPDAKIISMAKSTALILADRAKVFEHGGYESVQILLAENVNKKPRVTNNEKIIKAILDRLDGREKKK</sequence>
<dbReference type="Proteomes" id="UP001168990">
    <property type="component" value="Unassembled WGS sequence"/>
</dbReference>
<organism evidence="1 2">
    <name type="scientific">Microctonus aethiopoides</name>
    <dbReference type="NCBI Taxonomy" id="144406"/>
    <lineage>
        <taxon>Eukaryota</taxon>
        <taxon>Metazoa</taxon>
        <taxon>Ecdysozoa</taxon>
        <taxon>Arthropoda</taxon>
        <taxon>Hexapoda</taxon>
        <taxon>Insecta</taxon>
        <taxon>Pterygota</taxon>
        <taxon>Neoptera</taxon>
        <taxon>Endopterygota</taxon>
        <taxon>Hymenoptera</taxon>
        <taxon>Apocrita</taxon>
        <taxon>Ichneumonoidea</taxon>
        <taxon>Braconidae</taxon>
        <taxon>Euphorinae</taxon>
        <taxon>Microctonus</taxon>
    </lineage>
</organism>